<comment type="catalytic activity">
    <reaction evidence="1">
        <text>a beta-lactam + H2O = a substituted beta-amino acid</text>
        <dbReference type="Rhea" id="RHEA:20401"/>
        <dbReference type="ChEBI" id="CHEBI:15377"/>
        <dbReference type="ChEBI" id="CHEBI:35627"/>
        <dbReference type="ChEBI" id="CHEBI:140347"/>
        <dbReference type="EC" id="3.5.2.6"/>
    </reaction>
</comment>
<dbReference type="GO" id="GO:0046677">
    <property type="term" value="P:response to antibiotic"/>
    <property type="evidence" value="ECO:0007669"/>
    <property type="project" value="InterPro"/>
</dbReference>
<dbReference type="Gene3D" id="3.40.710.10">
    <property type="entry name" value="DD-peptidase/beta-lactamase superfamily"/>
    <property type="match status" value="1"/>
</dbReference>
<dbReference type="Proteomes" id="UP000241764">
    <property type="component" value="Unassembled WGS sequence"/>
</dbReference>
<organism evidence="5 6">
    <name type="scientific">Phyllobacterium sophorae</name>
    <dbReference type="NCBI Taxonomy" id="1520277"/>
    <lineage>
        <taxon>Bacteria</taxon>
        <taxon>Pseudomonadati</taxon>
        <taxon>Pseudomonadota</taxon>
        <taxon>Alphaproteobacteria</taxon>
        <taxon>Hyphomicrobiales</taxon>
        <taxon>Phyllobacteriaceae</taxon>
        <taxon>Phyllobacterium</taxon>
    </lineage>
</organism>
<gene>
    <name evidence="5" type="ORF">CU103_02925</name>
</gene>
<dbReference type="PANTHER" id="PTHR35333">
    <property type="entry name" value="BETA-LACTAMASE"/>
    <property type="match status" value="1"/>
</dbReference>
<evidence type="ECO:0000313" key="6">
    <source>
        <dbReference type="Proteomes" id="UP000241764"/>
    </source>
</evidence>
<dbReference type="EMBL" id="PGGM01000001">
    <property type="protein sequence ID" value="PSH67323.1"/>
    <property type="molecule type" value="Genomic_DNA"/>
</dbReference>
<dbReference type="InterPro" id="IPR012338">
    <property type="entry name" value="Beta-lactam/transpept-like"/>
</dbReference>
<sequence>MEMNSPFAERIVNAGPEIVARTFRNFGDHLDPEEFGLAIRLYETSLTSGRSQDKFDDGPWYGHRAEQSFYPASVSKLFFMASFFGFAEAGRFFPTGEDYRALDAMIRVSSNDATTYLFNRLTGSSGGEILDDIDMGTWCAKRRCIEEWFYTWSNPSVHRGIRLRHSTFEEGPYGREYASRLREGGNLLTPLASASLMHDIAAGKAVSATASASMMTLLARDWQRAPHHAAIANEDQVKGFLSERLPAIVRCWSKAGHTSTTRHDVLYCEHQNGRSAIVSVFSSGRWSADNQRLLPSLADDVHSLLVTP</sequence>
<dbReference type="InterPro" id="IPR045155">
    <property type="entry name" value="Beta-lactam_cat"/>
</dbReference>
<feature type="domain" description="Beta-lactamase class A catalytic" evidence="4">
    <location>
        <begin position="102"/>
        <end position="281"/>
    </location>
</feature>
<dbReference type="GO" id="GO:0030655">
    <property type="term" value="P:beta-lactam antibiotic catabolic process"/>
    <property type="evidence" value="ECO:0007669"/>
    <property type="project" value="InterPro"/>
</dbReference>
<protein>
    <recommendedName>
        <fullName evidence="3">beta-lactamase</fullName>
        <ecNumber evidence="3">3.5.2.6</ecNumber>
    </recommendedName>
</protein>
<reference evidence="6" key="1">
    <citation type="submission" date="2017-11" db="EMBL/GenBank/DDBJ databases">
        <authorList>
            <person name="Kuznetsova I."/>
            <person name="Sazanova A."/>
            <person name="Chirak E."/>
            <person name="Safronova V."/>
            <person name="Willems A."/>
        </authorList>
    </citation>
    <scope>NUCLEOTIDE SEQUENCE [LARGE SCALE GENOMIC DNA]</scope>
    <source>
        <strain evidence="6">CCBAU 03422</strain>
    </source>
</reference>
<dbReference type="SUPFAM" id="SSF56601">
    <property type="entry name" value="beta-lactamase/transpeptidase-like"/>
    <property type="match status" value="1"/>
</dbReference>
<keyword evidence="6" id="KW-1185">Reference proteome</keyword>
<comment type="similarity">
    <text evidence="2">Belongs to the class-A beta-lactamase family.</text>
</comment>
<evidence type="ECO:0000256" key="3">
    <source>
        <dbReference type="ARBA" id="ARBA00012865"/>
    </source>
</evidence>
<proteinExistence type="inferred from homology"/>
<dbReference type="OrthoDB" id="7510992at2"/>
<comment type="caution">
    <text evidence="5">The sequence shown here is derived from an EMBL/GenBank/DDBJ whole genome shotgun (WGS) entry which is preliminary data.</text>
</comment>
<evidence type="ECO:0000313" key="5">
    <source>
        <dbReference type="EMBL" id="PSH67323.1"/>
    </source>
</evidence>
<evidence type="ECO:0000256" key="1">
    <source>
        <dbReference type="ARBA" id="ARBA00001526"/>
    </source>
</evidence>
<evidence type="ECO:0000259" key="4">
    <source>
        <dbReference type="Pfam" id="PF13354"/>
    </source>
</evidence>
<accession>A0A2P7BLH6</accession>
<name>A0A2P7BLH6_9HYPH</name>
<dbReference type="Pfam" id="PF13354">
    <property type="entry name" value="Beta-lactamase2"/>
    <property type="match status" value="1"/>
</dbReference>
<evidence type="ECO:0000256" key="2">
    <source>
        <dbReference type="ARBA" id="ARBA00009009"/>
    </source>
</evidence>
<dbReference type="InterPro" id="IPR000871">
    <property type="entry name" value="Beta-lactam_class-A"/>
</dbReference>
<dbReference type="PANTHER" id="PTHR35333:SF3">
    <property type="entry name" value="BETA-LACTAMASE-TYPE TRANSPEPTIDASE FOLD CONTAINING PROTEIN"/>
    <property type="match status" value="1"/>
</dbReference>
<dbReference type="GO" id="GO:0008800">
    <property type="term" value="F:beta-lactamase activity"/>
    <property type="evidence" value="ECO:0007669"/>
    <property type="project" value="UniProtKB-EC"/>
</dbReference>
<dbReference type="AlphaFoldDB" id="A0A2P7BLH6"/>
<dbReference type="EC" id="3.5.2.6" evidence="3"/>